<dbReference type="SUPFAM" id="SSF53474">
    <property type="entry name" value="alpha/beta-Hydrolases"/>
    <property type="match status" value="1"/>
</dbReference>
<evidence type="ECO:0000313" key="3">
    <source>
        <dbReference type="Proteomes" id="UP001611548"/>
    </source>
</evidence>
<keyword evidence="3" id="KW-1185">Reference proteome</keyword>
<keyword evidence="2" id="KW-0378">Hydrolase</keyword>
<evidence type="ECO:0000313" key="2">
    <source>
        <dbReference type="EMBL" id="MFI1967339.1"/>
    </source>
</evidence>
<proteinExistence type="predicted"/>
<protein>
    <submittedName>
        <fullName evidence="2">Alpha/beta hydrolase</fullName>
    </submittedName>
</protein>
<dbReference type="InterPro" id="IPR029058">
    <property type="entry name" value="AB_hydrolase_fold"/>
</dbReference>
<reference evidence="2 3" key="1">
    <citation type="submission" date="2024-10" db="EMBL/GenBank/DDBJ databases">
        <title>The Natural Products Discovery Center: Release of the First 8490 Sequenced Strains for Exploring Actinobacteria Biosynthetic Diversity.</title>
        <authorList>
            <person name="Kalkreuter E."/>
            <person name="Kautsar S.A."/>
            <person name="Yang D."/>
            <person name="Bader C.D."/>
            <person name="Teijaro C.N."/>
            <person name="Fluegel L."/>
            <person name="Davis C.M."/>
            <person name="Simpson J.R."/>
            <person name="Lauterbach L."/>
            <person name="Steele A.D."/>
            <person name="Gui C."/>
            <person name="Meng S."/>
            <person name="Li G."/>
            <person name="Viehrig K."/>
            <person name="Ye F."/>
            <person name="Su P."/>
            <person name="Kiefer A.F."/>
            <person name="Nichols A."/>
            <person name="Cepeda A.J."/>
            <person name="Yan W."/>
            <person name="Fan B."/>
            <person name="Jiang Y."/>
            <person name="Adhikari A."/>
            <person name="Zheng C.-J."/>
            <person name="Schuster L."/>
            <person name="Cowan T.M."/>
            <person name="Smanski M.J."/>
            <person name="Chevrette M.G."/>
            <person name="De Carvalho L.P.S."/>
            <person name="Shen B."/>
        </authorList>
    </citation>
    <scope>NUCLEOTIDE SEQUENCE [LARGE SCALE GENOMIC DNA]</scope>
    <source>
        <strain evidence="2 3">NPDC020327</strain>
    </source>
</reference>
<dbReference type="InterPro" id="IPR010427">
    <property type="entry name" value="DUF1023"/>
</dbReference>
<dbReference type="RefSeq" id="WP_398719613.1">
    <property type="nucleotide sequence ID" value="NZ_JBIRWE010000017.1"/>
</dbReference>
<sequence>MNVEIEELRSARPLDLIDAGDAWDEAAGNFTWYARKCADKVFRRVQESGWTGTAALWATAELDRLEGALRVSSQELDAVGRVLRAAGEMFSFHQTRLRNLLAEAKEQNLTVYSDGSVRHPELAEDERNDPDRRVWQQAQAQRAGDLAERIREVMADATHADEEAARVIRRFTEQARRGAAGRFGTGIELASANALTSTVLAELGMPGQNAPPAEVASWWAALSPTLRTELLTDHPAALGNRDGIPSAIRDRANRVNLTRLIAEYEARGHLSAADRKIFDGLKTIRKRLDDDAEKAPPPLLLGIGKEGQGRAVLAYGNPDVADNIAAYVPGLNTGLDDIGGGDGTRAWNVADTAHSVDNDHRTSAIVWLGYDAPQFEWTADPGNWTTGSGNLAVMTDDRAVRGGTDFGQFLNGLHATHEGESPHVTAIGHSYGSLTVGQAAQHGGGLPADDIVLVGSPGTGAESADRLGVGADHVWVGSARNDPVTHLPSPLEAVGGPLGAGVAHALDPREIWFGQDPAGEEFGARRFSVAEGDVAHAHSNYFDRGGGGSLENIANIVTGRYGSVSGDTPR</sequence>
<accession>A0ABW7UXL8</accession>
<dbReference type="Proteomes" id="UP001611548">
    <property type="component" value="Unassembled WGS sequence"/>
</dbReference>
<gene>
    <name evidence="2" type="ORF">ACH429_25010</name>
</gene>
<feature type="domain" description="DUF1023" evidence="1">
    <location>
        <begin position="307"/>
        <end position="488"/>
    </location>
</feature>
<organism evidence="2 3">
    <name type="scientific">Streptomyces pathocidini</name>
    <dbReference type="NCBI Taxonomy" id="1650571"/>
    <lineage>
        <taxon>Bacteria</taxon>
        <taxon>Bacillati</taxon>
        <taxon>Actinomycetota</taxon>
        <taxon>Actinomycetes</taxon>
        <taxon>Kitasatosporales</taxon>
        <taxon>Streptomycetaceae</taxon>
        <taxon>Streptomyces</taxon>
    </lineage>
</organism>
<dbReference type="GO" id="GO:0016787">
    <property type="term" value="F:hydrolase activity"/>
    <property type="evidence" value="ECO:0007669"/>
    <property type="project" value="UniProtKB-KW"/>
</dbReference>
<comment type="caution">
    <text evidence="2">The sequence shown here is derived from an EMBL/GenBank/DDBJ whole genome shotgun (WGS) entry which is preliminary data.</text>
</comment>
<name>A0ABW7UXL8_9ACTN</name>
<dbReference type="EMBL" id="JBIRWE010000017">
    <property type="protein sequence ID" value="MFI1967339.1"/>
    <property type="molecule type" value="Genomic_DNA"/>
</dbReference>
<evidence type="ECO:0000259" key="1">
    <source>
        <dbReference type="Pfam" id="PF06259"/>
    </source>
</evidence>
<dbReference type="Pfam" id="PF06259">
    <property type="entry name" value="Abhydrolase_8"/>
    <property type="match status" value="1"/>
</dbReference>